<comment type="caution">
    <text evidence="1">The sequence shown here is derived from an EMBL/GenBank/DDBJ whole genome shotgun (WGS) entry which is preliminary data.</text>
</comment>
<evidence type="ECO:0000313" key="1">
    <source>
        <dbReference type="EMBL" id="GAA6168001.1"/>
    </source>
</evidence>
<reference evidence="1 2" key="1">
    <citation type="submission" date="2024-04" db="EMBL/GenBank/DDBJ databases">
        <title>Draft genome sequence of Sessilibacter corallicola NBRC 116591.</title>
        <authorList>
            <person name="Miyakawa T."/>
            <person name="Kusuya Y."/>
            <person name="Miura T."/>
        </authorList>
    </citation>
    <scope>NUCLEOTIDE SEQUENCE [LARGE SCALE GENOMIC DNA]</scope>
    <source>
        <strain evidence="1 2">KU-00831-HH</strain>
    </source>
</reference>
<dbReference type="Pfam" id="PF14337">
    <property type="entry name" value="Abi_alpha"/>
    <property type="match status" value="1"/>
</dbReference>
<protein>
    <recommendedName>
        <fullName evidence="3">DUF4393 domain-containing protein</fullName>
    </recommendedName>
</protein>
<organism evidence="1 2">
    <name type="scientific">Sessilibacter corallicola</name>
    <dbReference type="NCBI Taxonomy" id="2904075"/>
    <lineage>
        <taxon>Bacteria</taxon>
        <taxon>Pseudomonadati</taxon>
        <taxon>Pseudomonadota</taxon>
        <taxon>Gammaproteobacteria</taxon>
        <taxon>Cellvibrionales</taxon>
        <taxon>Cellvibrionaceae</taxon>
        <taxon>Sessilibacter</taxon>
    </lineage>
</organism>
<keyword evidence="2" id="KW-1185">Reference proteome</keyword>
<gene>
    <name evidence="1" type="ORF">NBRC116591_18120</name>
</gene>
<evidence type="ECO:0008006" key="3">
    <source>
        <dbReference type="Google" id="ProtNLM"/>
    </source>
</evidence>
<accession>A0ABQ0A8Q7</accession>
<sequence length="217" mass="24853">MKDNSFISRVANQQADKFNNSIIQNIIYPHTAVSEGIARLIQHKFDLLNPTQKIYAEITLREAKNKITRFQPKSYDNVIVKPKVIYIVFEHTDDQSDEIIRGLWSNLVSREFSDGSVHPEIATLFGQLTPPDIMLLAKLFSGESQFAKALLLSMKSAYVLRVNSDDKTFYHIHLQQLGLIESVSGNWHCTVVGKELMRSISSIEFDANKKKYNFQEM</sequence>
<dbReference type="EMBL" id="BAABWN010000005">
    <property type="protein sequence ID" value="GAA6168001.1"/>
    <property type="molecule type" value="Genomic_DNA"/>
</dbReference>
<dbReference type="Proteomes" id="UP001465153">
    <property type="component" value="Unassembled WGS sequence"/>
</dbReference>
<evidence type="ECO:0000313" key="2">
    <source>
        <dbReference type="Proteomes" id="UP001465153"/>
    </source>
</evidence>
<name>A0ABQ0A8Q7_9GAMM</name>
<dbReference type="RefSeq" id="WP_233090810.1">
    <property type="nucleotide sequence ID" value="NZ_BAABWN010000005.1"/>
</dbReference>
<proteinExistence type="predicted"/>
<dbReference type="InterPro" id="IPR025506">
    <property type="entry name" value="Abi_alpha"/>
</dbReference>